<dbReference type="EMBL" id="AEHJ01000011">
    <property type="protein sequence ID" value="EFO78129.1"/>
    <property type="molecule type" value="Genomic_DNA"/>
</dbReference>
<evidence type="ECO:0000313" key="2">
    <source>
        <dbReference type="Proteomes" id="UP000003457"/>
    </source>
</evidence>
<evidence type="ECO:0000313" key="1">
    <source>
        <dbReference type="EMBL" id="EFO78129.1"/>
    </source>
</evidence>
<name>A0AB72Z1W6_9BIFI</name>
<evidence type="ECO:0008006" key="3">
    <source>
        <dbReference type="Google" id="ProtNLM"/>
    </source>
</evidence>
<dbReference type="AlphaFoldDB" id="A0AB72Z1W6"/>
<dbReference type="RefSeq" id="WP_003842280.1">
    <property type="nucleotide sequence ID" value="NZ_AEHJ01000011.1"/>
</dbReference>
<proteinExistence type="predicted"/>
<dbReference type="Proteomes" id="UP000003457">
    <property type="component" value="Unassembled WGS sequence"/>
</dbReference>
<sequence>MSRRKTDNPSKKTCDMVDSRDGYRCVRCGRSLYAVSGSRHHRMLRKQAPKSIKHNVENLILLCGSGDTGCHGYVHANPAESYGKGWMVKSYEIPASKPLLTFHGWVLLHHDGTMAPYRMEKS</sequence>
<organism evidence="1 2">
    <name type="scientific">Bifidobacterium dentium JCVIHMP022</name>
    <dbReference type="NCBI Taxonomy" id="553191"/>
    <lineage>
        <taxon>Bacteria</taxon>
        <taxon>Bacillati</taxon>
        <taxon>Actinomycetota</taxon>
        <taxon>Actinomycetes</taxon>
        <taxon>Bifidobacteriales</taxon>
        <taxon>Bifidobacteriaceae</taxon>
        <taxon>Bifidobacterium</taxon>
    </lineage>
</organism>
<gene>
    <name evidence="1" type="ORF">HMPREF9003_0172</name>
</gene>
<reference evidence="1 2" key="1">
    <citation type="submission" date="2010-10" db="EMBL/GenBank/DDBJ databases">
        <authorList>
            <person name="Durkin A.S."/>
            <person name="Madupu R."/>
            <person name="Torralba M."/>
            <person name="Gillis M."/>
            <person name="Methe B."/>
            <person name="Sutton G."/>
            <person name="Nelson K.E."/>
        </authorList>
    </citation>
    <scope>NUCLEOTIDE SEQUENCE [LARGE SCALE GENOMIC DNA]</scope>
    <source>
        <strain evidence="1 2">JCVIHMP022</strain>
    </source>
</reference>
<accession>A0AB72Z1W6</accession>
<comment type="caution">
    <text evidence="1">The sequence shown here is derived from an EMBL/GenBank/DDBJ whole genome shotgun (WGS) entry which is preliminary data.</text>
</comment>
<protein>
    <recommendedName>
        <fullName evidence="3">HNH endonuclease</fullName>
    </recommendedName>
</protein>